<feature type="compositionally biased region" description="Basic and acidic residues" evidence="1">
    <location>
        <begin position="184"/>
        <end position="208"/>
    </location>
</feature>
<organism evidence="2 3">
    <name type="scientific">Ascochyta lentis</name>
    <dbReference type="NCBI Taxonomy" id="205686"/>
    <lineage>
        <taxon>Eukaryota</taxon>
        <taxon>Fungi</taxon>
        <taxon>Dikarya</taxon>
        <taxon>Ascomycota</taxon>
        <taxon>Pezizomycotina</taxon>
        <taxon>Dothideomycetes</taxon>
        <taxon>Pleosporomycetidae</taxon>
        <taxon>Pleosporales</taxon>
        <taxon>Pleosporineae</taxon>
        <taxon>Didymellaceae</taxon>
        <taxon>Ascochyta</taxon>
    </lineage>
</organism>
<reference evidence="2" key="1">
    <citation type="submission" date="2018-12" db="EMBL/GenBank/DDBJ databases">
        <authorList>
            <person name="Syme R.A."/>
            <person name="Farfan-Caceres L."/>
            <person name="Lichtenzveig J."/>
        </authorList>
    </citation>
    <scope>NUCLEOTIDE SEQUENCE</scope>
    <source>
        <strain evidence="2">Al4</strain>
    </source>
</reference>
<feature type="compositionally biased region" description="Low complexity" evidence="1">
    <location>
        <begin position="291"/>
        <end position="306"/>
    </location>
</feature>
<accession>A0A8H7MFM2</accession>
<sequence>MCKLTILHYSQCNCGPRDGSYGDGFIVTKGWYNRLPLDLEAVPFQRCVEAKNFALCSSRSNTMEFPRCHDVQVKALQFQGEPCFRCFTRREILLRTEKIKALNEQRKILTERFDASQRAETQDADFTRTMRHTIKTSPRFDKRTEKQIFHGTKAELSSVKFRSVEGKVPDWEDALHKQLACRKSAQERSIEKKAENASSEEKEQEEKKKQAKLALLQHRLARVNLRAASVPGEGEKPQAYEEMEPNSRNQDKPLPRLRVSRPVRNTSPKTGATLDVMVPVDFVQNAHEESLAQSASTPSESSSTKTVSKKAQGKRLPENTSVKYHTINGAMATSPKPWIEDEKTGANPFPIKESGRCHMVAAVEAPEFKPFQRPPPTEPRLMRAPNAPRAMREGAVEQATWQLPQRYPTYRGHAAHRTWRG</sequence>
<feature type="region of interest" description="Disordered" evidence="1">
    <location>
        <begin position="226"/>
        <end position="271"/>
    </location>
</feature>
<evidence type="ECO:0000256" key="1">
    <source>
        <dbReference type="SAM" id="MobiDB-lite"/>
    </source>
</evidence>
<keyword evidence="3" id="KW-1185">Reference proteome</keyword>
<feature type="region of interest" description="Disordered" evidence="1">
    <location>
        <begin position="289"/>
        <end position="319"/>
    </location>
</feature>
<dbReference type="OrthoDB" id="3790803at2759"/>
<evidence type="ECO:0000313" key="2">
    <source>
        <dbReference type="EMBL" id="KAF9694569.1"/>
    </source>
</evidence>
<feature type="region of interest" description="Disordered" evidence="1">
    <location>
        <begin position="183"/>
        <end position="211"/>
    </location>
</feature>
<reference evidence="2" key="2">
    <citation type="submission" date="2020-09" db="EMBL/GenBank/DDBJ databases">
        <title>Reference genome assembly for Australian Ascochyta lentis isolate Al4.</title>
        <authorList>
            <person name="Lee R.C."/>
            <person name="Farfan-Caceres L.M."/>
            <person name="Debler J.W."/>
            <person name="Williams A.H."/>
            <person name="Henares B.M."/>
        </authorList>
    </citation>
    <scope>NUCLEOTIDE SEQUENCE</scope>
    <source>
        <strain evidence="2">Al4</strain>
    </source>
</reference>
<comment type="caution">
    <text evidence="2">The sequence shown here is derived from an EMBL/GenBank/DDBJ whole genome shotgun (WGS) entry which is preliminary data.</text>
</comment>
<dbReference type="EMBL" id="RZGK01000013">
    <property type="protein sequence ID" value="KAF9694569.1"/>
    <property type="molecule type" value="Genomic_DNA"/>
</dbReference>
<proteinExistence type="predicted"/>
<gene>
    <name evidence="2" type="ORF">EKO04_007334</name>
</gene>
<evidence type="ECO:0000313" key="3">
    <source>
        <dbReference type="Proteomes" id="UP000651452"/>
    </source>
</evidence>
<protein>
    <submittedName>
        <fullName evidence="2">Uncharacterized protein</fullName>
    </submittedName>
</protein>
<dbReference type="Proteomes" id="UP000651452">
    <property type="component" value="Unassembled WGS sequence"/>
</dbReference>
<dbReference type="AlphaFoldDB" id="A0A8H7MFM2"/>
<name>A0A8H7MFM2_9PLEO</name>